<feature type="domain" description="Peptidase S11 D-alanyl-D-alanine carboxypeptidase A N-terminal" evidence="12">
    <location>
        <begin position="36"/>
        <end position="270"/>
    </location>
</feature>
<evidence type="ECO:0000256" key="7">
    <source>
        <dbReference type="PIRSR" id="PIRSR618044-1"/>
    </source>
</evidence>
<keyword evidence="5" id="KW-0573">Peptidoglycan synthesis</keyword>
<gene>
    <name evidence="13" type="ORF">HMPREF9436_02153</name>
</gene>
<dbReference type="SUPFAM" id="SSF56601">
    <property type="entry name" value="beta-lactamase/transpeptidase-like"/>
    <property type="match status" value="1"/>
</dbReference>
<keyword evidence="13" id="KW-0121">Carboxypeptidase</keyword>
<evidence type="ECO:0000256" key="1">
    <source>
        <dbReference type="ARBA" id="ARBA00007164"/>
    </source>
</evidence>
<keyword evidence="10" id="KW-0812">Transmembrane</keyword>
<feature type="active site" description="Proton acceptor" evidence="7">
    <location>
        <position position="67"/>
    </location>
</feature>
<dbReference type="HOGENOM" id="CLU_027070_7_3_9"/>
<evidence type="ECO:0000313" key="14">
    <source>
        <dbReference type="Proteomes" id="UP000006028"/>
    </source>
</evidence>
<dbReference type="InterPro" id="IPR001967">
    <property type="entry name" value="Peptidase_S11_N"/>
</dbReference>
<dbReference type="GO" id="GO:0006508">
    <property type="term" value="P:proteolysis"/>
    <property type="evidence" value="ECO:0007669"/>
    <property type="project" value="InterPro"/>
</dbReference>
<organism evidence="13 14">
    <name type="scientific">Faecalibacterium cf. prausnitzii KLE1255</name>
    <dbReference type="NCBI Taxonomy" id="748224"/>
    <lineage>
        <taxon>Bacteria</taxon>
        <taxon>Bacillati</taxon>
        <taxon>Bacillota</taxon>
        <taxon>Clostridia</taxon>
        <taxon>Eubacteriales</taxon>
        <taxon>Oscillospiraceae</taxon>
        <taxon>Faecalibacterium</taxon>
    </lineage>
</organism>
<dbReference type="eggNOG" id="COG1686">
    <property type="taxonomic scope" value="Bacteria"/>
</dbReference>
<dbReference type="GO" id="GO:0071555">
    <property type="term" value="P:cell wall organization"/>
    <property type="evidence" value="ECO:0007669"/>
    <property type="project" value="UniProtKB-KW"/>
</dbReference>
<keyword evidence="10" id="KW-0472">Membrane</keyword>
<evidence type="ECO:0000256" key="4">
    <source>
        <dbReference type="ARBA" id="ARBA00022960"/>
    </source>
</evidence>
<dbReference type="InterPro" id="IPR018044">
    <property type="entry name" value="Peptidase_S11"/>
</dbReference>
<evidence type="ECO:0000256" key="5">
    <source>
        <dbReference type="ARBA" id="ARBA00022984"/>
    </source>
</evidence>
<keyword evidence="10" id="KW-1133">Transmembrane helix</keyword>
<feature type="transmembrane region" description="Helical" evidence="10">
    <location>
        <begin position="407"/>
        <end position="431"/>
    </location>
</feature>
<keyword evidence="6" id="KW-0961">Cell wall biogenesis/degradation</keyword>
<feature type="active site" evidence="7">
    <location>
        <position position="126"/>
    </location>
</feature>
<evidence type="ECO:0000256" key="6">
    <source>
        <dbReference type="ARBA" id="ARBA00023316"/>
    </source>
</evidence>
<dbReference type="GO" id="GO:0008360">
    <property type="term" value="P:regulation of cell shape"/>
    <property type="evidence" value="ECO:0007669"/>
    <property type="project" value="UniProtKB-KW"/>
</dbReference>
<dbReference type="STRING" id="748224.HMPREF9436_02153"/>
<evidence type="ECO:0000256" key="10">
    <source>
        <dbReference type="SAM" id="Phobius"/>
    </source>
</evidence>
<dbReference type="BioCyc" id="FCF748224-HMP:GTSS-1259-MONOMER"/>
<dbReference type="AlphaFoldDB" id="E2ZKH0"/>
<reference evidence="13 14" key="1">
    <citation type="submission" date="2010-08" db="EMBL/GenBank/DDBJ databases">
        <authorList>
            <person name="Weinstock G."/>
            <person name="Sodergren E."/>
            <person name="Clifton S."/>
            <person name="Fulton L."/>
            <person name="Fulton B."/>
            <person name="Courtney L."/>
            <person name="Fronick C."/>
            <person name="Harrison M."/>
            <person name="Strong C."/>
            <person name="Farmer C."/>
            <person name="Delahaunty K."/>
            <person name="Markovic C."/>
            <person name="Hall O."/>
            <person name="Minx P."/>
            <person name="Tomlinson C."/>
            <person name="Mitreva M."/>
            <person name="Hou S."/>
            <person name="Chen J."/>
            <person name="Wollam A."/>
            <person name="Pepin K.H."/>
            <person name="Johnson M."/>
            <person name="Bhonagiri V."/>
            <person name="Zhang X."/>
            <person name="Suruliraj S."/>
            <person name="Warren W."/>
            <person name="Chinwalla A."/>
            <person name="Mardis E.R."/>
            <person name="Wilson R.K."/>
        </authorList>
    </citation>
    <scope>NUCLEOTIDE SEQUENCE [LARGE SCALE GENOMIC DNA]</scope>
    <source>
        <strain evidence="13 14">KLE1255</strain>
    </source>
</reference>
<dbReference type="PANTHER" id="PTHR21581:SF6">
    <property type="entry name" value="TRAFFICKING PROTEIN PARTICLE COMPLEX SUBUNIT 12"/>
    <property type="match status" value="1"/>
</dbReference>
<name>E2ZKH0_9FIRM</name>
<evidence type="ECO:0000256" key="3">
    <source>
        <dbReference type="ARBA" id="ARBA00022801"/>
    </source>
</evidence>
<feature type="signal peptide" evidence="11">
    <location>
        <begin position="1"/>
        <end position="29"/>
    </location>
</feature>
<dbReference type="EMBL" id="AECU01000172">
    <property type="protein sequence ID" value="EFQ06299.1"/>
    <property type="molecule type" value="Genomic_DNA"/>
</dbReference>
<feature type="active site" description="Acyl-ester intermediate" evidence="7">
    <location>
        <position position="64"/>
    </location>
</feature>
<dbReference type="Gene3D" id="3.40.710.10">
    <property type="entry name" value="DD-peptidase/beta-lactamase superfamily"/>
    <property type="match status" value="1"/>
</dbReference>
<evidence type="ECO:0000256" key="9">
    <source>
        <dbReference type="RuleBase" id="RU004016"/>
    </source>
</evidence>
<protein>
    <submittedName>
        <fullName evidence="13">Serine-type D-Ala-D-Ala carboxypeptidase</fullName>
    </submittedName>
</protein>
<dbReference type="Proteomes" id="UP000006028">
    <property type="component" value="Unassembled WGS sequence"/>
</dbReference>
<evidence type="ECO:0000256" key="8">
    <source>
        <dbReference type="PIRSR" id="PIRSR618044-2"/>
    </source>
</evidence>
<dbReference type="GO" id="GO:0009252">
    <property type="term" value="P:peptidoglycan biosynthetic process"/>
    <property type="evidence" value="ECO:0007669"/>
    <property type="project" value="UniProtKB-KW"/>
</dbReference>
<evidence type="ECO:0000256" key="11">
    <source>
        <dbReference type="SAM" id="SignalP"/>
    </source>
</evidence>
<dbReference type="PRINTS" id="PR00725">
    <property type="entry name" value="DADACBPTASE1"/>
</dbReference>
<dbReference type="GO" id="GO:0009002">
    <property type="term" value="F:serine-type D-Ala-D-Ala carboxypeptidase activity"/>
    <property type="evidence" value="ECO:0007669"/>
    <property type="project" value="InterPro"/>
</dbReference>
<comment type="caution">
    <text evidence="13">The sequence shown here is derived from an EMBL/GenBank/DDBJ whole genome shotgun (WGS) entry which is preliminary data.</text>
</comment>
<dbReference type="PANTHER" id="PTHR21581">
    <property type="entry name" value="D-ALANYL-D-ALANINE CARBOXYPEPTIDASE"/>
    <property type="match status" value="1"/>
</dbReference>
<accession>E2ZKH0</accession>
<dbReference type="InterPro" id="IPR012338">
    <property type="entry name" value="Beta-lactam/transpept-like"/>
</dbReference>
<proteinExistence type="inferred from homology"/>
<comment type="similarity">
    <text evidence="1 9">Belongs to the peptidase S11 family.</text>
</comment>
<keyword evidence="2 11" id="KW-0732">Signal</keyword>
<evidence type="ECO:0000256" key="2">
    <source>
        <dbReference type="ARBA" id="ARBA00022729"/>
    </source>
</evidence>
<sequence>MEKNQMKKLTAALCVVLLMICVFVPGAAAAGPALGATRAYCIIDADTGLVLAQQNMNEELHPASITKVMTLGLACEKAQGNWDDIKLTVTHEDVYSLAGTDSSHIALREGEEVPLTDALYATMMASANDGANLLAEYVGEGTIADGVAKMNARVEELGLAHTHFANPHGISDEDHYTSCYDMAQILRWALEQPGFEQVFTRNEMYTMQPTNIQPVTRYFSQQDKMRIGSSRYYISSILGSKLGYTNTARYSYACLAEQNGVRLICVTMQSELSTDKYNDMRTLLDYAFSTFTGYTDLPAQGITAPLSVVGGGGSLGTVTVSDPGVRLLLANGLTADDVEVTLELPESYVLGSDPEVYAVYTVHGGEKQESTSVRVDAEISGLPELLENSTGQELEAAKAVKPQSHAFWLLGISLGSTAAAALVTFLVVRFITWRKKRRRTRTEQGQTRRSK</sequence>
<keyword evidence="3" id="KW-0378">Hydrolase</keyword>
<feature type="binding site" evidence="8">
    <location>
        <position position="241"/>
    </location>
    <ligand>
        <name>substrate</name>
    </ligand>
</feature>
<feature type="chain" id="PRO_5003167017" evidence="11">
    <location>
        <begin position="30"/>
        <end position="451"/>
    </location>
</feature>
<dbReference type="Pfam" id="PF00768">
    <property type="entry name" value="Peptidase_S11"/>
    <property type="match status" value="1"/>
</dbReference>
<keyword evidence="13" id="KW-0645">Protease</keyword>
<evidence type="ECO:0000259" key="12">
    <source>
        <dbReference type="Pfam" id="PF00768"/>
    </source>
</evidence>
<keyword evidence="4" id="KW-0133">Cell shape</keyword>
<evidence type="ECO:0000313" key="13">
    <source>
        <dbReference type="EMBL" id="EFQ06299.1"/>
    </source>
</evidence>